<evidence type="ECO:0000313" key="3">
    <source>
        <dbReference type="Proteomes" id="UP000199354"/>
    </source>
</evidence>
<dbReference type="Proteomes" id="UP000199354">
    <property type="component" value="Unassembled WGS sequence"/>
</dbReference>
<proteinExistence type="predicted"/>
<dbReference type="STRING" id="490189.SAMN02927903_03303"/>
<feature type="domain" description="HNH nuclease" evidence="1">
    <location>
        <begin position="19"/>
        <end position="78"/>
    </location>
</feature>
<dbReference type="AlphaFoldDB" id="A0A1G5KIJ1"/>
<dbReference type="EMBL" id="FMVF01000038">
    <property type="protein sequence ID" value="SCY99868.1"/>
    <property type="molecule type" value="Genomic_DNA"/>
</dbReference>
<organism evidence="2 3">
    <name type="scientific">Flavobacterium caeni</name>
    <dbReference type="NCBI Taxonomy" id="490189"/>
    <lineage>
        <taxon>Bacteria</taxon>
        <taxon>Pseudomonadati</taxon>
        <taxon>Bacteroidota</taxon>
        <taxon>Flavobacteriia</taxon>
        <taxon>Flavobacteriales</taxon>
        <taxon>Flavobacteriaceae</taxon>
        <taxon>Flavobacterium</taxon>
    </lineage>
</organism>
<protein>
    <recommendedName>
        <fullName evidence="1">HNH nuclease domain-containing protein</fullName>
    </recommendedName>
</protein>
<sequence length="238" mass="27505">MAISTKNRKNLWAKSGNRCAFCKTELFNKKETQDEFNIGEECHIISSEEKGPRHKLLENFDTLDNLILLCRNHHKEIDTLIDTYTEEVLRYMKQNHENWVKNTLNLSIQKNSKPKFLVRITSGKELLDILSATGCRTDHDEIESEEEAEFIGGVAQDFLDYLDIISLSEPYQKVQISLSLSKLLKELESKGYYLFGEKKIENWTFGSNNKQQLEVATLVIRRVESEDIIKINLDDASA</sequence>
<dbReference type="CDD" id="cd00085">
    <property type="entry name" value="HNHc"/>
    <property type="match status" value="1"/>
</dbReference>
<dbReference type="InterPro" id="IPR003615">
    <property type="entry name" value="HNH_nuc"/>
</dbReference>
<name>A0A1G5KIJ1_9FLAO</name>
<dbReference type="RefSeq" id="WP_139149785.1">
    <property type="nucleotide sequence ID" value="NZ_FMVF01000038.1"/>
</dbReference>
<gene>
    <name evidence="2" type="ORF">SAMN02927903_03303</name>
</gene>
<evidence type="ECO:0000259" key="1">
    <source>
        <dbReference type="Pfam" id="PF13391"/>
    </source>
</evidence>
<reference evidence="2 3" key="1">
    <citation type="submission" date="2016-10" db="EMBL/GenBank/DDBJ databases">
        <authorList>
            <person name="de Groot N.N."/>
        </authorList>
    </citation>
    <scope>NUCLEOTIDE SEQUENCE [LARGE SCALE GENOMIC DNA]</scope>
    <source>
        <strain evidence="2 3">CGMCC 1.7031</strain>
    </source>
</reference>
<evidence type="ECO:0000313" key="2">
    <source>
        <dbReference type="EMBL" id="SCY99868.1"/>
    </source>
</evidence>
<dbReference type="OrthoDB" id="5379188at2"/>
<accession>A0A1G5KIJ1</accession>
<dbReference type="Pfam" id="PF13391">
    <property type="entry name" value="HNH_2"/>
    <property type="match status" value="1"/>
</dbReference>
<keyword evidence="3" id="KW-1185">Reference proteome</keyword>